<feature type="non-terminal residue" evidence="1">
    <location>
        <position position="1"/>
    </location>
</feature>
<accession>A0A816HFM8</accession>
<evidence type="ECO:0008006" key="4">
    <source>
        <dbReference type="Google" id="ProtNLM"/>
    </source>
</evidence>
<proteinExistence type="predicted"/>
<evidence type="ECO:0000313" key="2">
    <source>
        <dbReference type="EMBL" id="CAF5221507.1"/>
    </source>
</evidence>
<dbReference type="Proteomes" id="UP000663834">
    <property type="component" value="Unassembled WGS sequence"/>
</dbReference>
<dbReference type="EMBL" id="CAJOBJ010366886">
    <property type="protein sequence ID" value="CAF5221507.1"/>
    <property type="molecule type" value="Genomic_DNA"/>
</dbReference>
<dbReference type="Proteomes" id="UP000681720">
    <property type="component" value="Unassembled WGS sequence"/>
</dbReference>
<reference evidence="1" key="1">
    <citation type="submission" date="2021-02" db="EMBL/GenBank/DDBJ databases">
        <authorList>
            <person name="Nowell W R."/>
        </authorList>
    </citation>
    <scope>NUCLEOTIDE SEQUENCE</scope>
</reference>
<name>A0A816HFM8_9BILA</name>
<dbReference type="InterPro" id="IPR027417">
    <property type="entry name" value="P-loop_NTPase"/>
</dbReference>
<protein>
    <recommendedName>
        <fullName evidence="4">Replication-associated protein</fullName>
    </recommendedName>
</protein>
<gene>
    <name evidence="2" type="ORF">GIL414_LOCUS84584</name>
    <name evidence="1" type="ORF">KQP761_LOCUS38907</name>
</gene>
<dbReference type="AlphaFoldDB" id="A0A816HFM8"/>
<organism evidence="1 3">
    <name type="scientific">Rotaria magnacalcarata</name>
    <dbReference type="NCBI Taxonomy" id="392030"/>
    <lineage>
        <taxon>Eukaryota</taxon>
        <taxon>Metazoa</taxon>
        <taxon>Spiralia</taxon>
        <taxon>Gnathifera</taxon>
        <taxon>Rotifera</taxon>
        <taxon>Eurotatoria</taxon>
        <taxon>Bdelloidea</taxon>
        <taxon>Philodinida</taxon>
        <taxon>Philodinidae</taxon>
        <taxon>Rotaria</taxon>
    </lineage>
</organism>
<sequence>DLKGNINKEYLWPVSFPDCTHRLREIMHRWIRHQFSRVRHAKCLILIGFPDTGKTSFALSLPGRVNYFQGQWNSDNWSDYARYCVYENIPWDEFYKFNYPNKEQLLTQSGKILLSK</sequence>
<dbReference type="SUPFAM" id="SSF52540">
    <property type="entry name" value="P-loop containing nucleoside triphosphate hydrolases"/>
    <property type="match status" value="1"/>
</dbReference>
<comment type="caution">
    <text evidence="1">The sequence shown here is derived from an EMBL/GenBank/DDBJ whole genome shotgun (WGS) entry which is preliminary data.</text>
</comment>
<dbReference type="OrthoDB" id="10058753at2759"/>
<dbReference type="EMBL" id="CAJNOW010022135">
    <property type="protein sequence ID" value="CAF1686727.1"/>
    <property type="molecule type" value="Genomic_DNA"/>
</dbReference>
<evidence type="ECO:0000313" key="3">
    <source>
        <dbReference type="Proteomes" id="UP000663834"/>
    </source>
</evidence>
<evidence type="ECO:0000313" key="1">
    <source>
        <dbReference type="EMBL" id="CAF1686727.1"/>
    </source>
</evidence>